<comment type="caution">
    <text evidence="3">The sequence shown here is derived from an EMBL/GenBank/DDBJ whole genome shotgun (WGS) entry which is preliminary data.</text>
</comment>
<dbReference type="PROSITE" id="PS51257">
    <property type="entry name" value="PROKAR_LIPOPROTEIN"/>
    <property type="match status" value="1"/>
</dbReference>
<sequence>MKIKFHHIILVILLAATGCKKDNYDAPAQKFSGRLIYNGEAINLEYNQVPFEIYQPGFGKVGPINGTFDQEGNFSTLLFNGNYKFTIPPNQGPFRWKEISAGKRDTLAVTISGAQNMDIEVQPYYMLRNVSITAAAGKVTGVFDIEKIITDADAKNIERVSLYINKTQFVSGADQIAVTDLAGSAILSPNNISMSVDIPAISPTQNYVFARVGIKIDGVEDMIFSPLTKITY</sequence>
<gene>
    <name evidence="3" type="ORF">NPE20_21680</name>
</gene>
<dbReference type="RefSeq" id="WP_256540784.1">
    <property type="nucleotide sequence ID" value="NZ_JANHOH010000008.1"/>
</dbReference>
<organism evidence="3 4">
    <name type="scientific">Mucilaginibacter aquariorum</name>
    <dbReference type="NCBI Taxonomy" id="2967225"/>
    <lineage>
        <taxon>Bacteria</taxon>
        <taxon>Pseudomonadati</taxon>
        <taxon>Bacteroidota</taxon>
        <taxon>Sphingobacteriia</taxon>
        <taxon>Sphingobacteriales</taxon>
        <taxon>Sphingobacteriaceae</taxon>
        <taxon>Mucilaginibacter</taxon>
    </lineage>
</organism>
<dbReference type="Gene3D" id="2.60.40.1120">
    <property type="entry name" value="Carboxypeptidase-like, regulatory domain"/>
    <property type="match status" value="1"/>
</dbReference>
<protein>
    <submittedName>
        <fullName evidence="3">DUF3823 domain-containing protein</fullName>
    </submittedName>
</protein>
<evidence type="ECO:0000259" key="2">
    <source>
        <dbReference type="Pfam" id="PF18003"/>
    </source>
</evidence>
<dbReference type="Gene3D" id="2.60.40.2060">
    <property type="match status" value="1"/>
</dbReference>
<dbReference type="EMBL" id="JANHOH010000008">
    <property type="protein sequence ID" value="MCQ6960605.1"/>
    <property type="molecule type" value="Genomic_DNA"/>
</dbReference>
<name>A0ABT1T899_9SPHI</name>
<dbReference type="InterPro" id="IPR024278">
    <property type="entry name" value="DUF3823_N"/>
</dbReference>
<dbReference type="Proteomes" id="UP001204376">
    <property type="component" value="Unassembled WGS sequence"/>
</dbReference>
<dbReference type="Pfam" id="PF12866">
    <property type="entry name" value="DUF3823"/>
    <property type="match status" value="1"/>
</dbReference>
<reference evidence="3 4" key="1">
    <citation type="submission" date="2022-07" db="EMBL/GenBank/DDBJ databases">
        <title>Mucilaginibacter sp. JC4.</title>
        <authorList>
            <person name="Le V."/>
            <person name="Ko S.-R."/>
            <person name="Ahn C.-Y."/>
            <person name="Oh H.-M."/>
        </authorList>
    </citation>
    <scope>NUCLEOTIDE SEQUENCE [LARGE SCALE GENOMIC DNA]</scope>
    <source>
        <strain evidence="3 4">JC4</strain>
    </source>
</reference>
<evidence type="ECO:0000259" key="1">
    <source>
        <dbReference type="Pfam" id="PF12866"/>
    </source>
</evidence>
<feature type="domain" description="DUF3823" evidence="1">
    <location>
        <begin position="30"/>
        <end position="122"/>
    </location>
</feature>
<accession>A0ABT1T899</accession>
<evidence type="ECO:0000313" key="3">
    <source>
        <dbReference type="EMBL" id="MCQ6960605.1"/>
    </source>
</evidence>
<feature type="domain" description="DUF3823" evidence="2">
    <location>
        <begin position="125"/>
        <end position="229"/>
    </location>
</feature>
<evidence type="ECO:0000313" key="4">
    <source>
        <dbReference type="Proteomes" id="UP001204376"/>
    </source>
</evidence>
<dbReference type="InterPro" id="IPR041186">
    <property type="entry name" value="DUF3823_C"/>
</dbReference>
<dbReference type="Pfam" id="PF18003">
    <property type="entry name" value="DUF3823_C"/>
    <property type="match status" value="1"/>
</dbReference>
<keyword evidence="4" id="KW-1185">Reference proteome</keyword>
<proteinExistence type="predicted"/>